<sequence>MPTWTTISFDNPGNEHPMLTKVLQVLQVVYRNLDPDNEPKVIDDVKYRPVLSFQVRQGTSELSIAKIYARERLSGASQVVTHFAIDLFTRQIYDGVEDCHYDAPEEITPVLGELLEYLEGEGRKRKQFEDNRKREEAMAAQKKAEERKQQVQAFFARLLEHGLMNASDIEKYRHSDVCPFCAFSLVQCNSCGVVSCQRSMCDGSKFASVVRCLSHPEEQYCRKCLDEQALYAPLGQCPECHLWLCWDDLNWCCGRPQDIPGVEETDSARATRSERYLVRQHPPRPGPCSECVDGGIAAWPRCGNKFCWSRQKFLRHKYGAVICPDCCLNGLRCVCMRSWTCDDCSSAPFGAPLDRCPRCRSAYCHLYCKYSDHCVTCQKPTLCNDCQEEDTDADMLNEDGQLLTEGVELVASCVDCRGKFCNSCNANVNAKCERCQGVLCNRCAGFDVCGSCRAPLSEQWRRAWGMHQPSDGSV</sequence>
<evidence type="ECO:0000313" key="2">
    <source>
        <dbReference type="Proteomes" id="UP000790709"/>
    </source>
</evidence>
<organism evidence="1 2">
    <name type="scientific">Leucogyrophana mollusca</name>
    <dbReference type="NCBI Taxonomy" id="85980"/>
    <lineage>
        <taxon>Eukaryota</taxon>
        <taxon>Fungi</taxon>
        <taxon>Dikarya</taxon>
        <taxon>Basidiomycota</taxon>
        <taxon>Agaricomycotina</taxon>
        <taxon>Agaricomycetes</taxon>
        <taxon>Agaricomycetidae</taxon>
        <taxon>Boletales</taxon>
        <taxon>Boletales incertae sedis</taxon>
        <taxon>Leucogyrophana</taxon>
    </lineage>
</organism>
<comment type="caution">
    <text evidence="1">The sequence shown here is derived from an EMBL/GenBank/DDBJ whole genome shotgun (WGS) entry which is preliminary data.</text>
</comment>
<dbReference type="Proteomes" id="UP000790709">
    <property type="component" value="Unassembled WGS sequence"/>
</dbReference>
<reference evidence="1" key="1">
    <citation type="journal article" date="2021" name="New Phytol.">
        <title>Evolutionary innovations through gain and loss of genes in the ectomycorrhizal Boletales.</title>
        <authorList>
            <person name="Wu G."/>
            <person name="Miyauchi S."/>
            <person name="Morin E."/>
            <person name="Kuo A."/>
            <person name="Drula E."/>
            <person name="Varga T."/>
            <person name="Kohler A."/>
            <person name="Feng B."/>
            <person name="Cao Y."/>
            <person name="Lipzen A."/>
            <person name="Daum C."/>
            <person name="Hundley H."/>
            <person name="Pangilinan J."/>
            <person name="Johnson J."/>
            <person name="Barry K."/>
            <person name="LaButti K."/>
            <person name="Ng V."/>
            <person name="Ahrendt S."/>
            <person name="Min B."/>
            <person name="Choi I.G."/>
            <person name="Park H."/>
            <person name="Plett J.M."/>
            <person name="Magnuson J."/>
            <person name="Spatafora J.W."/>
            <person name="Nagy L.G."/>
            <person name="Henrissat B."/>
            <person name="Grigoriev I.V."/>
            <person name="Yang Z.L."/>
            <person name="Xu J."/>
            <person name="Martin F.M."/>
        </authorList>
    </citation>
    <scope>NUCLEOTIDE SEQUENCE</scope>
    <source>
        <strain evidence="1">KUC20120723A-06</strain>
    </source>
</reference>
<gene>
    <name evidence="1" type="ORF">BV22DRAFT_1029294</name>
</gene>
<accession>A0ACB8BYC6</accession>
<proteinExistence type="predicted"/>
<protein>
    <submittedName>
        <fullName evidence="1">Uncharacterized protein</fullName>
    </submittedName>
</protein>
<keyword evidence="2" id="KW-1185">Reference proteome</keyword>
<evidence type="ECO:0000313" key="1">
    <source>
        <dbReference type="EMBL" id="KAH7929663.1"/>
    </source>
</evidence>
<name>A0ACB8BYC6_9AGAM</name>
<dbReference type="EMBL" id="MU266339">
    <property type="protein sequence ID" value="KAH7929663.1"/>
    <property type="molecule type" value="Genomic_DNA"/>
</dbReference>